<feature type="DNA-binding region" description="H-T-H motif" evidence="4">
    <location>
        <begin position="29"/>
        <end position="48"/>
    </location>
</feature>
<dbReference type="InterPro" id="IPR009057">
    <property type="entry name" value="Homeodomain-like_sf"/>
</dbReference>
<dbReference type="PROSITE" id="PS50977">
    <property type="entry name" value="HTH_TETR_2"/>
    <property type="match status" value="1"/>
</dbReference>
<organism evidence="6 7">
    <name type="scientific">Actinocorallia aurantiaca</name>
    <dbReference type="NCBI Taxonomy" id="46204"/>
    <lineage>
        <taxon>Bacteria</taxon>
        <taxon>Bacillati</taxon>
        <taxon>Actinomycetota</taxon>
        <taxon>Actinomycetes</taxon>
        <taxon>Streptosporangiales</taxon>
        <taxon>Thermomonosporaceae</taxon>
        <taxon>Actinocorallia</taxon>
    </lineage>
</organism>
<dbReference type="InterPro" id="IPR001647">
    <property type="entry name" value="HTH_TetR"/>
</dbReference>
<dbReference type="InterPro" id="IPR036271">
    <property type="entry name" value="Tet_transcr_reg_TetR-rel_C_sf"/>
</dbReference>
<dbReference type="SUPFAM" id="SSF48498">
    <property type="entry name" value="Tetracyclin repressor-like, C-terminal domain"/>
    <property type="match status" value="1"/>
</dbReference>
<evidence type="ECO:0000313" key="7">
    <source>
        <dbReference type="Proteomes" id="UP001501842"/>
    </source>
</evidence>
<evidence type="ECO:0000256" key="3">
    <source>
        <dbReference type="ARBA" id="ARBA00023163"/>
    </source>
</evidence>
<dbReference type="InterPro" id="IPR050109">
    <property type="entry name" value="HTH-type_TetR-like_transc_reg"/>
</dbReference>
<evidence type="ECO:0000256" key="2">
    <source>
        <dbReference type="ARBA" id="ARBA00023125"/>
    </source>
</evidence>
<protein>
    <recommendedName>
        <fullName evidence="5">HTH tetR-type domain-containing protein</fullName>
    </recommendedName>
</protein>
<keyword evidence="1" id="KW-0805">Transcription regulation</keyword>
<dbReference type="SUPFAM" id="SSF46689">
    <property type="entry name" value="Homeodomain-like"/>
    <property type="match status" value="1"/>
</dbReference>
<evidence type="ECO:0000256" key="4">
    <source>
        <dbReference type="PROSITE-ProRule" id="PRU00335"/>
    </source>
</evidence>
<dbReference type="Proteomes" id="UP001501842">
    <property type="component" value="Unassembled WGS sequence"/>
</dbReference>
<keyword evidence="3" id="KW-0804">Transcription</keyword>
<proteinExistence type="predicted"/>
<dbReference type="Pfam" id="PF00440">
    <property type="entry name" value="TetR_N"/>
    <property type="match status" value="1"/>
</dbReference>
<dbReference type="EMBL" id="BAAATZ010000029">
    <property type="protein sequence ID" value="GAA2734979.1"/>
    <property type="molecule type" value="Genomic_DNA"/>
</dbReference>
<name>A0ABN3UL56_9ACTN</name>
<sequence length="196" mass="22527">MDRSHEDTAERIIVIASRLFSDLGYDGTSIQMIADAAGMSPERIQKMVGGKRELYVRVAEGNQKRQFEALEDLARTHTPDAAGIKRIADRYLQYVIDHPEYSMLWIQRWMSDAADLVEMERLFRTPIVVEVNRLVATSFKPGVDPVLAFWMVIWSVESFLHGGVVEEDGEVHRADDPQSRERFLRHLHAYIDLVAR</sequence>
<dbReference type="PANTHER" id="PTHR30055">
    <property type="entry name" value="HTH-TYPE TRANSCRIPTIONAL REGULATOR RUTR"/>
    <property type="match status" value="1"/>
</dbReference>
<feature type="domain" description="HTH tetR-type" evidence="5">
    <location>
        <begin position="6"/>
        <end position="66"/>
    </location>
</feature>
<keyword evidence="2 4" id="KW-0238">DNA-binding</keyword>
<dbReference type="Gene3D" id="1.10.357.10">
    <property type="entry name" value="Tetracycline Repressor, domain 2"/>
    <property type="match status" value="1"/>
</dbReference>
<keyword evidence="7" id="KW-1185">Reference proteome</keyword>
<comment type="caution">
    <text evidence="6">The sequence shown here is derived from an EMBL/GenBank/DDBJ whole genome shotgun (WGS) entry which is preliminary data.</text>
</comment>
<evidence type="ECO:0000259" key="5">
    <source>
        <dbReference type="PROSITE" id="PS50977"/>
    </source>
</evidence>
<dbReference type="PANTHER" id="PTHR30055:SF234">
    <property type="entry name" value="HTH-TYPE TRANSCRIPTIONAL REGULATOR BETI"/>
    <property type="match status" value="1"/>
</dbReference>
<accession>A0ABN3UL56</accession>
<reference evidence="6 7" key="1">
    <citation type="journal article" date="2019" name="Int. J. Syst. Evol. Microbiol.">
        <title>The Global Catalogue of Microorganisms (GCM) 10K type strain sequencing project: providing services to taxonomists for standard genome sequencing and annotation.</title>
        <authorList>
            <consortium name="The Broad Institute Genomics Platform"/>
            <consortium name="The Broad Institute Genome Sequencing Center for Infectious Disease"/>
            <person name="Wu L."/>
            <person name="Ma J."/>
        </authorList>
    </citation>
    <scope>NUCLEOTIDE SEQUENCE [LARGE SCALE GENOMIC DNA]</scope>
    <source>
        <strain evidence="6 7">JCM 8201</strain>
    </source>
</reference>
<gene>
    <name evidence="6" type="ORF">GCM10010439_58620</name>
</gene>
<evidence type="ECO:0000256" key="1">
    <source>
        <dbReference type="ARBA" id="ARBA00023015"/>
    </source>
</evidence>
<evidence type="ECO:0000313" key="6">
    <source>
        <dbReference type="EMBL" id="GAA2734979.1"/>
    </source>
</evidence>